<keyword evidence="1" id="KW-1185">Reference proteome</keyword>
<proteinExistence type="predicted"/>
<sequence length="332" mass="38458">MNMVIKKESRIHAYCPPDAAERAADIAKAMGKKIAKQVRRTRVQVIQPPPNPQALYNLVIPARFANIMKRDSMGGENLVEEPFLRANLDVGAGKILIFARSKFLKLLQETNEWLCDGTFKVAPPLFKQVMTIHSRWRNTKRTVPCIYALLSNKTEESYTKLYREVRRLARMFRALAFVPLNHVVRAYDELLNHVNIAAWRLFLSNYFEVFYIGVPRHFGGGRDDGIFPRASWNVYDRVLNNHMQTNNSLESFHNKLNGSLNEMHPTLWKCIDKLKKVDESVYSDVLQWQQGYDPYASKKWAQIEAQKLAVVRSFPNVEIMEYLRAVANRLVD</sequence>
<name>A0A914ELX7_9BILA</name>
<dbReference type="WBParaSite" id="ACRNAN_scaffold8657.g14273.t1">
    <property type="protein sequence ID" value="ACRNAN_scaffold8657.g14273.t1"/>
    <property type="gene ID" value="ACRNAN_scaffold8657.g14273"/>
</dbReference>
<evidence type="ECO:0000313" key="1">
    <source>
        <dbReference type="Proteomes" id="UP000887540"/>
    </source>
</evidence>
<dbReference type="PANTHER" id="PTHR47160:SF10">
    <property type="entry name" value="MULE TRANSPOSASE DOMAIN-CONTAINING PROTEIN"/>
    <property type="match status" value="1"/>
</dbReference>
<dbReference type="AlphaFoldDB" id="A0A914ELX7"/>
<reference evidence="2" key="1">
    <citation type="submission" date="2022-11" db="UniProtKB">
        <authorList>
            <consortium name="WormBaseParasite"/>
        </authorList>
    </citation>
    <scope>IDENTIFICATION</scope>
</reference>
<organism evidence="1 2">
    <name type="scientific">Acrobeloides nanus</name>
    <dbReference type="NCBI Taxonomy" id="290746"/>
    <lineage>
        <taxon>Eukaryota</taxon>
        <taxon>Metazoa</taxon>
        <taxon>Ecdysozoa</taxon>
        <taxon>Nematoda</taxon>
        <taxon>Chromadorea</taxon>
        <taxon>Rhabditida</taxon>
        <taxon>Tylenchina</taxon>
        <taxon>Cephalobomorpha</taxon>
        <taxon>Cephaloboidea</taxon>
        <taxon>Cephalobidae</taxon>
        <taxon>Acrobeloides</taxon>
    </lineage>
</organism>
<dbReference type="PANTHER" id="PTHR47160">
    <property type="entry name" value="PUTATIVE-RELATED"/>
    <property type="match status" value="1"/>
</dbReference>
<protein>
    <submittedName>
        <fullName evidence="2">Uncharacterized protein</fullName>
    </submittedName>
</protein>
<evidence type="ECO:0000313" key="2">
    <source>
        <dbReference type="WBParaSite" id="ACRNAN_scaffold8657.g14273.t1"/>
    </source>
</evidence>
<dbReference type="Proteomes" id="UP000887540">
    <property type="component" value="Unplaced"/>
</dbReference>
<accession>A0A914ELX7</accession>